<dbReference type="PROSITE" id="PS00737">
    <property type="entry name" value="THIOLASE_2"/>
    <property type="match status" value="1"/>
</dbReference>
<keyword evidence="8" id="KW-1133">Transmembrane helix</keyword>
<evidence type="ECO:0000256" key="6">
    <source>
        <dbReference type="PIRSR" id="PIRSR000429-1"/>
    </source>
</evidence>
<dbReference type="GO" id="GO:0010124">
    <property type="term" value="P:phenylacetate catabolic process"/>
    <property type="evidence" value="ECO:0007669"/>
    <property type="project" value="TreeGrafter"/>
</dbReference>
<evidence type="ECO:0000256" key="3">
    <source>
        <dbReference type="ARBA" id="ARBA00022679"/>
    </source>
</evidence>
<evidence type="ECO:0000256" key="2">
    <source>
        <dbReference type="ARBA" id="ARBA00010982"/>
    </source>
</evidence>
<evidence type="ECO:0000259" key="10">
    <source>
        <dbReference type="Pfam" id="PF02803"/>
    </source>
</evidence>
<dbReference type="Proteomes" id="UP000001072">
    <property type="component" value="Unassembled WGS sequence"/>
</dbReference>
<feature type="transmembrane region" description="Helical" evidence="8">
    <location>
        <begin position="401"/>
        <end position="420"/>
    </location>
</feature>
<dbReference type="InterPro" id="IPR020616">
    <property type="entry name" value="Thiolase_N"/>
</dbReference>
<evidence type="ECO:0000256" key="5">
    <source>
        <dbReference type="ARBA" id="ARBA00047605"/>
    </source>
</evidence>
<organism evidence="12">
    <name type="scientific">Melampsora larici-populina (strain 98AG31 / pathotype 3-4-7)</name>
    <name type="common">Poplar leaf rust fungus</name>
    <dbReference type="NCBI Taxonomy" id="747676"/>
    <lineage>
        <taxon>Eukaryota</taxon>
        <taxon>Fungi</taxon>
        <taxon>Dikarya</taxon>
        <taxon>Basidiomycota</taxon>
        <taxon>Pucciniomycotina</taxon>
        <taxon>Pucciniomycetes</taxon>
        <taxon>Pucciniales</taxon>
        <taxon>Melampsoraceae</taxon>
        <taxon>Melampsora</taxon>
    </lineage>
</organism>
<dbReference type="NCBIfam" id="TIGR01930">
    <property type="entry name" value="AcCoA-C-Actrans"/>
    <property type="match status" value="1"/>
</dbReference>
<dbReference type="GO" id="GO:0003988">
    <property type="term" value="F:acetyl-CoA C-acyltransferase activity"/>
    <property type="evidence" value="ECO:0007669"/>
    <property type="project" value="UniProtKB-EC"/>
</dbReference>
<evidence type="ECO:0000256" key="4">
    <source>
        <dbReference type="ARBA" id="ARBA00023315"/>
    </source>
</evidence>
<dbReference type="PIRSF" id="PIRSF000429">
    <property type="entry name" value="Ac-CoA_Ac_transf"/>
    <property type="match status" value="1"/>
</dbReference>
<dbReference type="GO" id="GO:0006635">
    <property type="term" value="P:fatty acid beta-oxidation"/>
    <property type="evidence" value="ECO:0007669"/>
    <property type="project" value="TreeGrafter"/>
</dbReference>
<dbReference type="PANTHER" id="PTHR43853">
    <property type="entry name" value="3-KETOACYL-COA THIOLASE, PEROXISOMAL"/>
    <property type="match status" value="1"/>
</dbReference>
<dbReference type="HOGENOM" id="CLU_031026_1_1_1"/>
<evidence type="ECO:0000313" key="11">
    <source>
        <dbReference type="EMBL" id="EGG08559.1"/>
    </source>
</evidence>
<dbReference type="InterPro" id="IPR016039">
    <property type="entry name" value="Thiolase-like"/>
</dbReference>
<feature type="domain" description="Thiolase N-terminal" evidence="9">
    <location>
        <begin position="28"/>
        <end position="290"/>
    </location>
</feature>
<evidence type="ECO:0000259" key="9">
    <source>
        <dbReference type="Pfam" id="PF00108"/>
    </source>
</evidence>
<dbReference type="Pfam" id="PF00108">
    <property type="entry name" value="Thiolase_N"/>
    <property type="match status" value="1"/>
</dbReference>
<dbReference type="InParanoid" id="F4RG72"/>
<dbReference type="RefSeq" id="XP_007408145.1">
    <property type="nucleotide sequence ID" value="XM_007408083.1"/>
</dbReference>
<feature type="domain" description="Thiolase C-terminal" evidence="10">
    <location>
        <begin position="299"/>
        <end position="418"/>
    </location>
</feature>
<dbReference type="Pfam" id="PF02803">
    <property type="entry name" value="Thiolase_C"/>
    <property type="match status" value="1"/>
</dbReference>
<dbReference type="InterPro" id="IPR020615">
    <property type="entry name" value="Thiolase_acyl_enz_int_AS"/>
</dbReference>
<keyword evidence="8" id="KW-0812">Transmembrane</keyword>
<dbReference type="InterPro" id="IPR020613">
    <property type="entry name" value="Thiolase_CS"/>
</dbReference>
<feature type="active site" description="Proton acceptor" evidence="6">
    <location>
        <position position="377"/>
    </location>
</feature>
<dbReference type="Gene3D" id="3.40.47.10">
    <property type="match status" value="2"/>
</dbReference>
<dbReference type="GO" id="GO:0005777">
    <property type="term" value="C:peroxisome"/>
    <property type="evidence" value="ECO:0007669"/>
    <property type="project" value="TreeGrafter"/>
</dbReference>
<keyword evidence="3 7" id="KW-0808">Transferase</keyword>
<dbReference type="InterPro" id="IPR002155">
    <property type="entry name" value="Thiolase"/>
</dbReference>
<comment type="pathway">
    <text evidence="1">Lipid metabolism; fatty acid metabolism.</text>
</comment>
<evidence type="ECO:0000313" key="12">
    <source>
        <dbReference type="Proteomes" id="UP000001072"/>
    </source>
</evidence>
<dbReference type="OrthoDB" id="5404651at2759"/>
<accession>F4RG72</accession>
<evidence type="ECO:0000256" key="8">
    <source>
        <dbReference type="SAM" id="Phobius"/>
    </source>
</evidence>
<dbReference type="GeneID" id="18928462"/>
<proteinExistence type="inferred from homology"/>
<dbReference type="PANTHER" id="PTHR43853:SF10">
    <property type="entry name" value="ACETYL-COA C-ACETYLTRANSFERASE"/>
    <property type="match status" value="1"/>
</dbReference>
<dbReference type="SUPFAM" id="SSF53901">
    <property type="entry name" value="Thiolase-like"/>
    <property type="match status" value="2"/>
</dbReference>
<feature type="active site" description="Acyl-thioester intermediate" evidence="6">
    <location>
        <position position="112"/>
    </location>
</feature>
<protein>
    <recommendedName>
        <fullName evidence="13">3-ketoacyl-CoA thiolase</fullName>
    </recommendedName>
</protein>
<evidence type="ECO:0000256" key="1">
    <source>
        <dbReference type="ARBA" id="ARBA00004872"/>
    </source>
</evidence>
<dbReference type="InterPro" id="IPR020617">
    <property type="entry name" value="Thiolase_C"/>
</dbReference>
<name>F4RG72_MELLP</name>
<dbReference type="VEuPathDB" id="FungiDB:MELLADRAFT_47782"/>
<dbReference type="STRING" id="747676.F4RG72"/>
<reference evidence="12" key="1">
    <citation type="journal article" date="2011" name="Proc. Natl. Acad. Sci. U.S.A.">
        <title>Obligate biotrophy features unraveled by the genomic analysis of rust fungi.</title>
        <authorList>
            <person name="Duplessis S."/>
            <person name="Cuomo C.A."/>
            <person name="Lin Y.-C."/>
            <person name="Aerts A."/>
            <person name="Tisserant E."/>
            <person name="Veneault-Fourrey C."/>
            <person name="Joly D.L."/>
            <person name="Hacquard S."/>
            <person name="Amselem J."/>
            <person name="Cantarel B.L."/>
            <person name="Chiu R."/>
            <person name="Coutinho P.M."/>
            <person name="Feau N."/>
            <person name="Field M."/>
            <person name="Frey P."/>
            <person name="Gelhaye E."/>
            <person name="Goldberg J."/>
            <person name="Grabherr M.G."/>
            <person name="Kodira C.D."/>
            <person name="Kohler A."/>
            <person name="Kuees U."/>
            <person name="Lindquist E.A."/>
            <person name="Lucas S.M."/>
            <person name="Mago R."/>
            <person name="Mauceli E."/>
            <person name="Morin E."/>
            <person name="Murat C."/>
            <person name="Pangilinan J.L."/>
            <person name="Park R."/>
            <person name="Pearson M."/>
            <person name="Quesneville H."/>
            <person name="Rouhier N."/>
            <person name="Sakthikumar S."/>
            <person name="Salamov A.A."/>
            <person name="Schmutz J."/>
            <person name="Selles B."/>
            <person name="Shapiro H."/>
            <person name="Tanguay P."/>
            <person name="Tuskan G.A."/>
            <person name="Henrissat B."/>
            <person name="Van de Peer Y."/>
            <person name="Rouze P."/>
            <person name="Ellis J.G."/>
            <person name="Dodds P.N."/>
            <person name="Schein J.E."/>
            <person name="Zhong S."/>
            <person name="Hamelin R.C."/>
            <person name="Grigoriev I.V."/>
            <person name="Szabo L.J."/>
            <person name="Martin F."/>
        </authorList>
    </citation>
    <scope>NUCLEOTIDE SEQUENCE [LARGE SCALE GENOMIC DNA]</scope>
    <source>
        <strain evidence="12">98AG31 / pathotype 3-4-7</strain>
    </source>
</reference>
<gene>
    <name evidence="11" type="ORF">MELLADRAFT_47782</name>
</gene>
<comment type="similarity">
    <text evidence="2 7">Belongs to the thiolase-like superfamily. Thiolase family.</text>
</comment>
<sequence length="422" mass="45327">MTDRIHQIINHVRGTPLSRLQAKSPDDIVITMAMRTPMCKAKKGGFKDMSSDELLLSTLRATIDRIQMPPEQIEDITVGTVLTPGAAYQARAACLAAGFAESTPVQIINRFCSSGLMAVSGVANQIKNGDIECGLAIGFEHMSANPDRGIPEGGFSKDVMDHAAAADCVFPMGWTSENVANDFKITREKMDEFALMSHQRASRAQSSGLFQEEIMPLEAYVAPSQGNGDAGSIKREKKIISIDDGIRHGTTAQQLAKIRAAFPQWPPSHTTGGNASQITDGGAVVLLMSRRKAEELKCKILAKYVNTQVVGLPPRIMGIGPSLAIPKLLEKLGLGIEDIDLFEINEAFASMYVYCVQKLQIPLEKVNVNGGAIALGHPLGCTGARQVATGLHELRRRRGKVLVTSMCIGTGMGAAGLILAEY</sequence>
<dbReference type="EMBL" id="GL883100">
    <property type="protein sequence ID" value="EGG08559.1"/>
    <property type="molecule type" value="Genomic_DNA"/>
</dbReference>
<keyword evidence="4 7" id="KW-0012">Acyltransferase</keyword>
<dbReference type="PROSITE" id="PS00098">
    <property type="entry name" value="THIOLASE_1"/>
    <property type="match status" value="1"/>
</dbReference>
<dbReference type="CDD" id="cd00751">
    <property type="entry name" value="thiolase"/>
    <property type="match status" value="1"/>
</dbReference>
<dbReference type="InterPro" id="IPR050215">
    <property type="entry name" value="Thiolase-like_sf_Thiolase"/>
</dbReference>
<evidence type="ECO:0000256" key="7">
    <source>
        <dbReference type="RuleBase" id="RU003557"/>
    </source>
</evidence>
<keyword evidence="12" id="KW-1185">Reference proteome</keyword>
<evidence type="ECO:0008006" key="13">
    <source>
        <dbReference type="Google" id="ProtNLM"/>
    </source>
</evidence>
<dbReference type="eggNOG" id="KOG1389">
    <property type="taxonomic scope" value="Eukaryota"/>
</dbReference>
<feature type="active site" description="Proton acceptor" evidence="6">
    <location>
        <position position="407"/>
    </location>
</feature>
<keyword evidence="8" id="KW-0472">Membrane</keyword>
<dbReference type="KEGG" id="mlr:MELLADRAFT_47782"/>
<dbReference type="AlphaFoldDB" id="F4RG72"/>
<comment type="catalytic activity">
    <reaction evidence="5">
        <text>an acyl-CoA + acetyl-CoA = a 3-oxoacyl-CoA + CoA</text>
        <dbReference type="Rhea" id="RHEA:21564"/>
        <dbReference type="ChEBI" id="CHEBI:57287"/>
        <dbReference type="ChEBI" id="CHEBI:57288"/>
        <dbReference type="ChEBI" id="CHEBI:58342"/>
        <dbReference type="ChEBI" id="CHEBI:90726"/>
        <dbReference type="EC" id="2.3.1.16"/>
    </reaction>
</comment>